<keyword evidence="1" id="KW-1133">Transmembrane helix</keyword>
<dbReference type="Proteomes" id="UP000243978">
    <property type="component" value="Unassembled WGS sequence"/>
</dbReference>
<keyword evidence="1" id="KW-0812">Transmembrane</keyword>
<evidence type="ECO:0000313" key="3">
    <source>
        <dbReference type="EMBL" id="PTX54529.1"/>
    </source>
</evidence>
<sequence length="429" mass="45389">MNGSLSKILSITVSASAMACVIASSAQAVVILPEEIPDGYSVFEFNVDLGSGNRLVGAFVGDDVNGDRQISSNQFVDLGPFFESNSEVALIRVEYQGPSFDLNGQYDFFPTVDEGFGPDFFNAENGAEVVLNTFVGESQLTYNLDGSGIIGNDTFNFFDAMTLRLGQDYIAAAGLQGIELEDPFGPSGIFQTCPIEPCSGLWRLEPTIVHLDPDGNFSDPDTNPDGEIFIDTFTQETVASNAGVQITSGPVGDAIGVDEDFALLPEGAPGADGGFEFDVPSIIPPNAIFFIDPDVAVGYTYEVEGTVFTAVQAPTLDAVNDPDGYQLVFNDMVIALAPGQRYTFDTPVSSFQILGIDTDLLLDPTDSAAFVTGIALEDPGAATRLAQIPQTVFVGDDPEPAPVPLPATGLLMIGALGGFSLLRRKRARA</sequence>
<dbReference type="OrthoDB" id="7849596at2"/>
<keyword evidence="4" id="KW-1185">Reference proteome</keyword>
<reference evidence="3 4" key="1">
    <citation type="submission" date="2018-04" db="EMBL/GenBank/DDBJ databases">
        <title>Genomic Encyclopedia of Archaeal and Bacterial Type Strains, Phase II (KMG-II): from individual species to whole genera.</title>
        <authorList>
            <person name="Goeker M."/>
        </authorList>
    </citation>
    <scope>NUCLEOTIDE SEQUENCE [LARGE SCALE GENOMIC DNA]</scope>
    <source>
        <strain evidence="3 4">DSM 100977</strain>
    </source>
</reference>
<proteinExistence type="predicted"/>
<dbReference type="PROSITE" id="PS51257">
    <property type="entry name" value="PROKAR_LIPOPROTEIN"/>
    <property type="match status" value="1"/>
</dbReference>
<feature type="chain" id="PRO_5015605205" evidence="2">
    <location>
        <begin position="29"/>
        <end position="429"/>
    </location>
</feature>
<dbReference type="InterPro" id="IPR022472">
    <property type="entry name" value="VPLPA-CTERM"/>
</dbReference>
<comment type="caution">
    <text evidence="3">The sequence shown here is derived from an EMBL/GenBank/DDBJ whole genome shotgun (WGS) entry which is preliminary data.</text>
</comment>
<evidence type="ECO:0000313" key="4">
    <source>
        <dbReference type="Proteomes" id="UP000243978"/>
    </source>
</evidence>
<dbReference type="EMBL" id="QBKS01000002">
    <property type="protein sequence ID" value="PTX54529.1"/>
    <property type="molecule type" value="Genomic_DNA"/>
</dbReference>
<organism evidence="3 4">
    <name type="scientific">Litoreibacter ponti</name>
    <dbReference type="NCBI Taxonomy" id="1510457"/>
    <lineage>
        <taxon>Bacteria</taxon>
        <taxon>Pseudomonadati</taxon>
        <taxon>Pseudomonadota</taxon>
        <taxon>Alphaproteobacteria</taxon>
        <taxon>Rhodobacterales</taxon>
        <taxon>Roseobacteraceae</taxon>
        <taxon>Litoreibacter</taxon>
    </lineage>
</organism>
<protein>
    <submittedName>
        <fullName evidence="3">Putative secreted protein</fullName>
    </submittedName>
</protein>
<accession>A0A2T6BEP0</accession>
<feature type="signal peptide" evidence="2">
    <location>
        <begin position="1"/>
        <end position="28"/>
    </location>
</feature>
<gene>
    <name evidence="3" type="ORF">C8N43_3344</name>
</gene>
<keyword evidence="2" id="KW-0732">Signal</keyword>
<dbReference type="NCBIfam" id="TIGR03370">
    <property type="entry name" value="VPLPA-CTERM"/>
    <property type="match status" value="1"/>
</dbReference>
<dbReference type="RefSeq" id="WP_107846852.1">
    <property type="nucleotide sequence ID" value="NZ_QBKS01000002.1"/>
</dbReference>
<dbReference type="AlphaFoldDB" id="A0A2T6BEP0"/>
<keyword evidence="1" id="KW-0472">Membrane</keyword>
<name>A0A2T6BEP0_9RHOB</name>
<evidence type="ECO:0000256" key="2">
    <source>
        <dbReference type="SAM" id="SignalP"/>
    </source>
</evidence>
<feature type="transmembrane region" description="Helical" evidence="1">
    <location>
        <begin position="403"/>
        <end position="422"/>
    </location>
</feature>
<evidence type="ECO:0000256" key="1">
    <source>
        <dbReference type="SAM" id="Phobius"/>
    </source>
</evidence>